<dbReference type="InterPro" id="IPR003111">
    <property type="entry name" value="Lon_prtase_N"/>
</dbReference>
<comment type="caution">
    <text evidence="4">The sequence shown here is derived from an EMBL/GenBank/DDBJ whole genome shotgun (WGS) entry which is preliminary data.</text>
</comment>
<keyword evidence="6" id="KW-1185">Reference proteome</keyword>
<evidence type="ECO:0000313" key="5">
    <source>
        <dbReference type="EMBL" id="CAL4800585.1"/>
    </source>
</evidence>
<organism evidence="4">
    <name type="scientific">Cladocopium goreaui</name>
    <dbReference type="NCBI Taxonomy" id="2562237"/>
    <lineage>
        <taxon>Eukaryota</taxon>
        <taxon>Sar</taxon>
        <taxon>Alveolata</taxon>
        <taxon>Dinophyceae</taxon>
        <taxon>Suessiales</taxon>
        <taxon>Symbiodiniaceae</taxon>
        <taxon>Cladocopium</taxon>
    </lineage>
</organism>
<feature type="compositionally biased region" description="Acidic residues" evidence="1">
    <location>
        <begin position="674"/>
        <end position="689"/>
    </location>
</feature>
<reference evidence="4" key="1">
    <citation type="submission" date="2022-10" db="EMBL/GenBank/DDBJ databases">
        <authorList>
            <person name="Chen Y."/>
            <person name="Dougan E. K."/>
            <person name="Chan C."/>
            <person name="Rhodes N."/>
            <person name="Thang M."/>
        </authorList>
    </citation>
    <scope>NUCLEOTIDE SEQUENCE</scope>
</reference>
<feature type="region of interest" description="Disordered" evidence="1">
    <location>
        <begin position="674"/>
        <end position="703"/>
    </location>
</feature>
<dbReference type="InterPro" id="IPR046336">
    <property type="entry name" value="Lon_prtase_N_sf"/>
</dbReference>
<feature type="region of interest" description="Disordered" evidence="1">
    <location>
        <begin position="124"/>
        <end position="147"/>
    </location>
</feature>
<dbReference type="Pfam" id="PF14846">
    <property type="entry name" value="DUF4485"/>
    <property type="match status" value="1"/>
</dbReference>
<evidence type="ECO:0008006" key="7">
    <source>
        <dbReference type="Google" id="ProtNLM"/>
    </source>
</evidence>
<sequence>MAALTAPAALAAAAANEAASVSQQPLDLEFAMTMRQIELALSMVSDRHMRIRGEQWAQRLGLLAKLRQPLFQKDRNLHADLLLKCIQENHWSEPMDKHPPEGPLPSLPRHVACALRRARLERRHLGAGPALSPRKRQEEGVQTDGGQTSQSLAHAAATAVKPATNLGGYGYSRALAARLARLELQNKQLRKQLDAVVQRSRSTSPGRGTGTLHRARSRETLPGSPTMARPRSPMVRPTPQMAEMEPSTLVSHAEVPADTEAFLKYLDVFQAQDVALAASAAVALRSEAFTERRDACRVLAQLKEAARPHLAQLLHISESDEDYEVQKAAKNALRSLRRQGISPEVSDPVPVIAEKQSLQSRREVKEEVPNDIDVADWLGPKALFDINGQILEMSLENQVTPNDLVQIWERHREFRASATGNFLLPARWPRCSSSIPLRSRASRADEDNAQGSVWWMALNSSEALEAEDRWVELPVFPLSGAYFPFSEMELSIFEPRYRQLYNDILVSGGRRFVVVAPHPEEERVAEVGVVFYLDELTDVSEESGDEVKYICNHRIIERVRLRRILNPSAWKDASTYLRAEVEPFEDDDLLEDAKEQQEEVMALLTRLASRQEEMGGPHFESHISDYANASCAEQGGLWTLADVFAEYFEFLQSEKEQNLDIDIEQVYRKYNLEDQDDDNAGTAPFDEDVKDAPGGAPMSSYEPYEDDYEYEEVDLMELPSNARSELWRLQEQFEEEASVLNDDLMLFVHQMLQSRSHAERLKIMQRALLQEERRLAARKALQSVMLSIGSKEGGPAVSRAFFDVDSLCCDGGAEKKGPAGRGSPSWLCLLVYDLNLVGAPPFSQSGA</sequence>
<dbReference type="Proteomes" id="UP001152797">
    <property type="component" value="Unassembled WGS sequence"/>
</dbReference>
<name>A0A9P1GHE0_9DINO</name>
<dbReference type="InterPro" id="IPR027831">
    <property type="entry name" value="DUF4485"/>
</dbReference>
<feature type="domain" description="DUF4485" evidence="3">
    <location>
        <begin position="26"/>
        <end position="110"/>
    </location>
</feature>
<feature type="domain" description="Lon N-terminal" evidence="2">
    <location>
        <begin position="472"/>
        <end position="612"/>
    </location>
</feature>
<proteinExistence type="predicted"/>
<protein>
    <recommendedName>
        <fullName evidence="7">Lon N-terminal domain-containing protein</fullName>
    </recommendedName>
</protein>
<dbReference type="Gene3D" id="2.30.130.40">
    <property type="entry name" value="LON domain-like"/>
    <property type="match status" value="1"/>
</dbReference>
<evidence type="ECO:0000259" key="3">
    <source>
        <dbReference type="Pfam" id="PF14846"/>
    </source>
</evidence>
<dbReference type="SUPFAM" id="SSF88697">
    <property type="entry name" value="PUA domain-like"/>
    <property type="match status" value="1"/>
</dbReference>
<dbReference type="PANTHER" id="PTHR46732:SF8">
    <property type="entry name" value="ATP-DEPENDENT PROTEASE LA (LON) DOMAIN PROTEIN"/>
    <property type="match status" value="1"/>
</dbReference>
<gene>
    <name evidence="4" type="ORF">C1SCF055_LOCUS38263</name>
</gene>
<evidence type="ECO:0000313" key="6">
    <source>
        <dbReference type="Proteomes" id="UP001152797"/>
    </source>
</evidence>
<dbReference type="AlphaFoldDB" id="A0A9P1GHE0"/>
<dbReference type="EMBL" id="CAMXCT030005780">
    <property type="protein sequence ID" value="CAL4800585.1"/>
    <property type="molecule type" value="Genomic_DNA"/>
</dbReference>
<accession>A0A9P1GHE0</accession>
<evidence type="ECO:0000256" key="1">
    <source>
        <dbReference type="SAM" id="MobiDB-lite"/>
    </source>
</evidence>
<dbReference type="EMBL" id="CAMXCT020005780">
    <property type="protein sequence ID" value="CAL1166648.1"/>
    <property type="molecule type" value="Genomic_DNA"/>
</dbReference>
<dbReference type="OrthoDB" id="44735at2759"/>
<dbReference type="EMBL" id="CAMXCT010005780">
    <property type="protein sequence ID" value="CAI4013273.1"/>
    <property type="molecule type" value="Genomic_DNA"/>
</dbReference>
<evidence type="ECO:0000259" key="2">
    <source>
        <dbReference type="Pfam" id="PF02190"/>
    </source>
</evidence>
<evidence type="ECO:0000313" key="4">
    <source>
        <dbReference type="EMBL" id="CAI4013273.1"/>
    </source>
</evidence>
<reference evidence="5 6" key="2">
    <citation type="submission" date="2024-05" db="EMBL/GenBank/DDBJ databases">
        <authorList>
            <person name="Chen Y."/>
            <person name="Shah S."/>
            <person name="Dougan E. K."/>
            <person name="Thang M."/>
            <person name="Chan C."/>
        </authorList>
    </citation>
    <scope>NUCLEOTIDE SEQUENCE [LARGE SCALE GENOMIC DNA]</scope>
</reference>
<dbReference type="InterPro" id="IPR015947">
    <property type="entry name" value="PUA-like_sf"/>
</dbReference>
<dbReference type="PANTHER" id="PTHR46732">
    <property type="entry name" value="ATP-DEPENDENT PROTEASE LA (LON) DOMAIN PROTEIN"/>
    <property type="match status" value="1"/>
</dbReference>
<feature type="region of interest" description="Disordered" evidence="1">
    <location>
        <begin position="195"/>
        <end position="237"/>
    </location>
</feature>
<dbReference type="Pfam" id="PF02190">
    <property type="entry name" value="LON_substr_bdg"/>
    <property type="match status" value="1"/>
</dbReference>